<keyword evidence="4" id="KW-1185">Reference proteome</keyword>
<dbReference type="InterPro" id="IPR036846">
    <property type="entry name" value="GM2-AP_sf"/>
</dbReference>
<feature type="domain" description="MD-2-related lipid-recognition" evidence="2">
    <location>
        <begin position="24"/>
        <end position="154"/>
    </location>
</feature>
<protein>
    <recommendedName>
        <fullName evidence="2">MD-2-related lipid-recognition domain-containing protein</fullName>
    </recommendedName>
</protein>
<accession>A0A8X6NZH7</accession>
<evidence type="ECO:0000313" key="3">
    <source>
        <dbReference type="EMBL" id="GFT44055.1"/>
    </source>
</evidence>
<dbReference type="Gene3D" id="2.70.220.10">
    <property type="entry name" value="Ganglioside GM2 activator"/>
    <property type="match status" value="1"/>
</dbReference>
<gene>
    <name evidence="3" type="ORF">NPIL_374071</name>
</gene>
<keyword evidence="1" id="KW-0732">Signal</keyword>
<reference evidence="3" key="1">
    <citation type="submission" date="2020-08" db="EMBL/GenBank/DDBJ databases">
        <title>Multicomponent nature underlies the extraordinary mechanical properties of spider dragline silk.</title>
        <authorList>
            <person name="Kono N."/>
            <person name="Nakamura H."/>
            <person name="Mori M."/>
            <person name="Yoshida Y."/>
            <person name="Ohtoshi R."/>
            <person name="Malay A.D."/>
            <person name="Moran D.A.P."/>
            <person name="Tomita M."/>
            <person name="Numata K."/>
            <person name="Arakawa K."/>
        </authorList>
    </citation>
    <scope>NUCLEOTIDE SEQUENCE</scope>
</reference>
<sequence>MPYFEDMVQSRDTINLRTGLGDGGKHIFTINKLSISPDPMSNQSTDIKVLIDFSLHEDIPPEARMHSAVWKVVNFYISEIYIQTAEEKDYDYLECVEYFTNAKDDCPVKAKRYIMEEYISIPDADELGKGEYLIEFKIMKDLEQLSCYHINFEIE</sequence>
<evidence type="ECO:0000259" key="2">
    <source>
        <dbReference type="Pfam" id="PF02221"/>
    </source>
</evidence>
<dbReference type="Proteomes" id="UP000887013">
    <property type="component" value="Unassembled WGS sequence"/>
</dbReference>
<dbReference type="AlphaFoldDB" id="A0A8X6NZH7"/>
<evidence type="ECO:0000256" key="1">
    <source>
        <dbReference type="ARBA" id="ARBA00022729"/>
    </source>
</evidence>
<dbReference type="Pfam" id="PF02221">
    <property type="entry name" value="E1_DerP2_DerF2"/>
    <property type="match status" value="1"/>
</dbReference>
<organism evidence="3 4">
    <name type="scientific">Nephila pilipes</name>
    <name type="common">Giant wood spider</name>
    <name type="synonym">Nephila maculata</name>
    <dbReference type="NCBI Taxonomy" id="299642"/>
    <lineage>
        <taxon>Eukaryota</taxon>
        <taxon>Metazoa</taxon>
        <taxon>Ecdysozoa</taxon>
        <taxon>Arthropoda</taxon>
        <taxon>Chelicerata</taxon>
        <taxon>Arachnida</taxon>
        <taxon>Araneae</taxon>
        <taxon>Araneomorphae</taxon>
        <taxon>Entelegynae</taxon>
        <taxon>Araneoidea</taxon>
        <taxon>Nephilidae</taxon>
        <taxon>Nephila</taxon>
    </lineage>
</organism>
<dbReference type="OrthoDB" id="6428847at2759"/>
<comment type="caution">
    <text evidence="3">The sequence shown here is derived from an EMBL/GenBank/DDBJ whole genome shotgun (WGS) entry which is preliminary data.</text>
</comment>
<dbReference type="InterPro" id="IPR003172">
    <property type="entry name" value="ML_dom"/>
</dbReference>
<proteinExistence type="predicted"/>
<dbReference type="SUPFAM" id="SSF63707">
    <property type="entry name" value="Ganglioside M2 (gm2) activator"/>
    <property type="match status" value="1"/>
</dbReference>
<name>A0A8X6NZH7_NEPPI</name>
<dbReference type="EMBL" id="BMAW01064220">
    <property type="protein sequence ID" value="GFT44055.1"/>
    <property type="molecule type" value="Genomic_DNA"/>
</dbReference>
<evidence type="ECO:0000313" key="4">
    <source>
        <dbReference type="Proteomes" id="UP000887013"/>
    </source>
</evidence>